<evidence type="ECO:0000259" key="6">
    <source>
        <dbReference type="PROSITE" id="PS50405"/>
    </source>
</evidence>
<evidence type="ECO:0000256" key="2">
    <source>
        <dbReference type="ARBA" id="ARBA00012452"/>
    </source>
</evidence>
<dbReference type="Proteomes" id="UP000067626">
    <property type="component" value="Chromosome"/>
</dbReference>
<proteinExistence type="inferred from homology"/>
<dbReference type="KEGG" id="ccro:CMC5_079220"/>
<evidence type="ECO:0000259" key="5">
    <source>
        <dbReference type="PROSITE" id="PS50404"/>
    </source>
</evidence>
<dbReference type="CDD" id="cd03053">
    <property type="entry name" value="GST_N_Phi"/>
    <property type="match status" value="1"/>
</dbReference>
<dbReference type="Pfam" id="PF02798">
    <property type="entry name" value="GST_N"/>
    <property type="match status" value="1"/>
</dbReference>
<dbReference type="InterPro" id="IPR004046">
    <property type="entry name" value="GST_C"/>
</dbReference>
<dbReference type="SFLD" id="SFLDG00358">
    <property type="entry name" value="Main_(cytGST)"/>
    <property type="match status" value="1"/>
</dbReference>
<dbReference type="InterPro" id="IPR036282">
    <property type="entry name" value="Glutathione-S-Trfase_C_sf"/>
</dbReference>
<dbReference type="InterPro" id="IPR040079">
    <property type="entry name" value="Glutathione_S-Trfase"/>
</dbReference>
<protein>
    <recommendedName>
        <fullName evidence="2">glutathione transferase</fullName>
        <ecNumber evidence="2">2.5.1.18</ecNumber>
    </recommendedName>
</protein>
<dbReference type="Pfam" id="PF00043">
    <property type="entry name" value="GST_C"/>
    <property type="match status" value="1"/>
</dbReference>
<dbReference type="EMBL" id="CP012159">
    <property type="protein sequence ID" value="AKT43687.1"/>
    <property type="molecule type" value="Genomic_DNA"/>
</dbReference>
<dbReference type="AlphaFoldDB" id="A0A0K1ESS3"/>
<keyword evidence="3 7" id="KW-0808">Transferase</keyword>
<dbReference type="OrthoDB" id="9782992at2"/>
<name>A0A0K1ESS3_CHOCO</name>
<dbReference type="PROSITE" id="PS50405">
    <property type="entry name" value="GST_CTER"/>
    <property type="match status" value="1"/>
</dbReference>
<accession>A0A0K1ESS3</accession>
<dbReference type="SFLD" id="SFLDG01154">
    <property type="entry name" value="Main.5:_Phi-like"/>
    <property type="match status" value="1"/>
</dbReference>
<feature type="domain" description="GST C-terminal" evidence="6">
    <location>
        <begin position="85"/>
        <end position="205"/>
    </location>
</feature>
<dbReference type="GO" id="GO:0004364">
    <property type="term" value="F:glutathione transferase activity"/>
    <property type="evidence" value="ECO:0007669"/>
    <property type="project" value="UniProtKB-EC"/>
</dbReference>
<dbReference type="FunFam" id="1.20.1050.10:FF:000004">
    <property type="entry name" value="Glutathione S-transferase F2"/>
    <property type="match status" value="1"/>
</dbReference>
<dbReference type="PANTHER" id="PTHR43900">
    <property type="entry name" value="GLUTATHIONE S-TRANSFERASE RHO"/>
    <property type="match status" value="1"/>
</dbReference>
<dbReference type="Gene3D" id="3.40.30.10">
    <property type="entry name" value="Glutaredoxin"/>
    <property type="match status" value="1"/>
</dbReference>
<evidence type="ECO:0000256" key="4">
    <source>
        <dbReference type="RuleBase" id="RU003494"/>
    </source>
</evidence>
<dbReference type="PROSITE" id="PS50404">
    <property type="entry name" value="GST_NTER"/>
    <property type="match status" value="1"/>
</dbReference>
<dbReference type="InterPro" id="IPR004045">
    <property type="entry name" value="Glutathione_S-Trfase_N"/>
</dbReference>
<dbReference type="SUPFAM" id="SSF52833">
    <property type="entry name" value="Thioredoxin-like"/>
    <property type="match status" value="1"/>
</dbReference>
<dbReference type="FunFam" id="3.40.30.10:FF:000039">
    <property type="entry name" value="Glutathione S-transferase domain"/>
    <property type="match status" value="1"/>
</dbReference>
<dbReference type="InterPro" id="IPR010987">
    <property type="entry name" value="Glutathione-S-Trfase_C-like"/>
</dbReference>
<dbReference type="PANTHER" id="PTHR43900:SF3">
    <property type="entry name" value="GLUTATHIONE S-TRANSFERASE RHO"/>
    <property type="match status" value="1"/>
</dbReference>
<dbReference type="Gene3D" id="1.20.1050.10">
    <property type="match status" value="1"/>
</dbReference>
<evidence type="ECO:0000256" key="3">
    <source>
        <dbReference type="ARBA" id="ARBA00022679"/>
    </source>
</evidence>
<evidence type="ECO:0000256" key="1">
    <source>
        <dbReference type="ARBA" id="ARBA00007409"/>
    </source>
</evidence>
<feature type="domain" description="GST N-terminal" evidence="5">
    <location>
        <begin position="1"/>
        <end position="80"/>
    </location>
</feature>
<organism evidence="7 8">
    <name type="scientific">Chondromyces crocatus</name>
    <dbReference type="NCBI Taxonomy" id="52"/>
    <lineage>
        <taxon>Bacteria</taxon>
        <taxon>Pseudomonadati</taxon>
        <taxon>Myxococcota</taxon>
        <taxon>Polyangia</taxon>
        <taxon>Polyangiales</taxon>
        <taxon>Polyangiaceae</taxon>
        <taxon>Chondromyces</taxon>
    </lineage>
</organism>
<dbReference type="SFLD" id="SFLDG01150">
    <property type="entry name" value="Main.1:_Beta-like"/>
    <property type="match status" value="1"/>
</dbReference>
<sequence>MKVYSHPGSTCGRKVMTVLAEKGHEVEFELVDIMKGAQKKPEFLALQPFGVVPVLDDDGFVLYESRAIIRYLDQKLPGVALTPSDAKDRARMEQWFSVEQSYVSPAAMKIIMQALFAPMQGREPDQSLIEAGKADLTRGLDVLEKALNGQEYLVASGFSLADITYMPYFAYLFAANAGDLITARPNVSAWWSRISARPSWKKVAG</sequence>
<dbReference type="GO" id="GO:0043295">
    <property type="term" value="F:glutathione binding"/>
    <property type="evidence" value="ECO:0007669"/>
    <property type="project" value="TreeGrafter"/>
</dbReference>
<evidence type="ECO:0000313" key="7">
    <source>
        <dbReference type="EMBL" id="AKT43687.1"/>
    </source>
</evidence>
<gene>
    <name evidence="7" type="primary">gst</name>
    <name evidence="7" type="ORF">CMC5_079220</name>
</gene>
<reference evidence="7 8" key="1">
    <citation type="submission" date="2015-07" db="EMBL/GenBank/DDBJ databases">
        <title>Genome analysis of myxobacterium Chondromyces crocatus Cm c5 reveals a high potential for natural compound synthesis and the genetic basis for the loss of fruiting body formation.</title>
        <authorList>
            <person name="Zaburannyi N."/>
            <person name="Bunk B."/>
            <person name="Maier J."/>
            <person name="Overmann J."/>
            <person name="Mueller R."/>
        </authorList>
    </citation>
    <scope>NUCLEOTIDE SEQUENCE [LARGE SCALE GENOMIC DNA]</scope>
    <source>
        <strain evidence="7 8">Cm c5</strain>
    </source>
</reference>
<dbReference type="GO" id="GO:0005737">
    <property type="term" value="C:cytoplasm"/>
    <property type="evidence" value="ECO:0007669"/>
    <property type="project" value="TreeGrafter"/>
</dbReference>
<dbReference type="RefSeq" id="WP_050435120.1">
    <property type="nucleotide sequence ID" value="NZ_CP012159.1"/>
</dbReference>
<keyword evidence="8" id="KW-1185">Reference proteome</keyword>
<dbReference type="PATRIC" id="fig|52.7.peg.8715"/>
<dbReference type="InterPro" id="IPR036249">
    <property type="entry name" value="Thioredoxin-like_sf"/>
</dbReference>
<evidence type="ECO:0000313" key="8">
    <source>
        <dbReference type="Proteomes" id="UP000067626"/>
    </source>
</evidence>
<dbReference type="GO" id="GO:0006749">
    <property type="term" value="P:glutathione metabolic process"/>
    <property type="evidence" value="ECO:0007669"/>
    <property type="project" value="TreeGrafter"/>
</dbReference>
<comment type="similarity">
    <text evidence="1 4">Belongs to the GST superfamily.</text>
</comment>
<dbReference type="EC" id="2.5.1.18" evidence="2"/>
<dbReference type="SUPFAM" id="SSF47616">
    <property type="entry name" value="GST C-terminal domain-like"/>
    <property type="match status" value="1"/>
</dbReference>
<dbReference type="SFLD" id="SFLDS00019">
    <property type="entry name" value="Glutathione_Transferase_(cytos"/>
    <property type="match status" value="1"/>
</dbReference>
<dbReference type="STRING" id="52.CMC5_079220"/>